<organism evidence="2 3">
    <name type="scientific">Mahella australiensis (strain DSM 15567 / CIP 107919 / 50-1 BON)</name>
    <dbReference type="NCBI Taxonomy" id="697281"/>
    <lineage>
        <taxon>Bacteria</taxon>
        <taxon>Bacillati</taxon>
        <taxon>Bacillota</taxon>
        <taxon>Clostridia</taxon>
        <taxon>Thermoanaerobacterales</taxon>
        <taxon>Thermoanaerobacterales Family IV. Incertae Sedis</taxon>
        <taxon>Mahella</taxon>
    </lineage>
</organism>
<feature type="domain" description="LysM" evidence="1">
    <location>
        <begin position="41"/>
        <end position="91"/>
    </location>
</feature>
<reference evidence="3" key="1">
    <citation type="submission" date="2010-11" db="EMBL/GenBank/DDBJ databases">
        <title>The complete genome of Mahella australiensis DSM 15567.</title>
        <authorList>
            <consortium name="US DOE Joint Genome Institute (JGI-PGF)"/>
            <person name="Lucas S."/>
            <person name="Copeland A."/>
            <person name="Lapidus A."/>
            <person name="Bruce D."/>
            <person name="Goodwin L."/>
            <person name="Pitluck S."/>
            <person name="Kyrpides N."/>
            <person name="Mavromatis K."/>
            <person name="Pagani I."/>
            <person name="Ivanova N."/>
            <person name="Teshima H."/>
            <person name="Brettin T."/>
            <person name="Detter J.C."/>
            <person name="Han C."/>
            <person name="Tapia R."/>
            <person name="Land M."/>
            <person name="Hauser L."/>
            <person name="Markowitz V."/>
            <person name="Cheng J.-F."/>
            <person name="Hugenholtz P."/>
            <person name="Woyke T."/>
            <person name="Wu D."/>
            <person name="Spring S."/>
            <person name="Pukall R."/>
            <person name="Steenblock K."/>
            <person name="Schneider S."/>
            <person name="Klenk H.-P."/>
            <person name="Eisen J.A."/>
        </authorList>
    </citation>
    <scope>NUCLEOTIDE SEQUENCE [LARGE SCALE GENOMIC DNA]</scope>
    <source>
        <strain evidence="3">DSM 15567 / CIP 107919 / 50-1 BON</strain>
    </source>
</reference>
<dbReference type="SMART" id="SM00257">
    <property type="entry name" value="LysM"/>
    <property type="match status" value="1"/>
</dbReference>
<dbReference type="PROSITE" id="PS51782">
    <property type="entry name" value="LYSM"/>
    <property type="match status" value="1"/>
</dbReference>
<dbReference type="Pfam" id="PF01476">
    <property type="entry name" value="LysM"/>
    <property type="match status" value="1"/>
</dbReference>
<dbReference type="InterPro" id="IPR036779">
    <property type="entry name" value="LysM_dom_sf"/>
</dbReference>
<dbReference type="AlphaFoldDB" id="F3ZXD0"/>
<dbReference type="SUPFAM" id="SSF54106">
    <property type="entry name" value="LysM domain"/>
    <property type="match status" value="1"/>
</dbReference>
<reference evidence="2 3" key="2">
    <citation type="journal article" date="2011" name="Stand. Genomic Sci.">
        <title>Complete genome sequence of Mahella australiensis type strain (50-1 BON).</title>
        <authorList>
            <person name="Sikorski J."/>
            <person name="Teshima H."/>
            <person name="Nolan M."/>
            <person name="Lucas S."/>
            <person name="Hammon N."/>
            <person name="Deshpande S."/>
            <person name="Cheng J.F."/>
            <person name="Pitluck S."/>
            <person name="Liolios K."/>
            <person name="Pagani I."/>
            <person name="Ivanova N."/>
            <person name="Huntemann M."/>
            <person name="Mavromatis K."/>
            <person name="Ovchinikova G."/>
            <person name="Pati A."/>
            <person name="Tapia R."/>
            <person name="Han C."/>
            <person name="Goodwin L."/>
            <person name="Chen A."/>
            <person name="Palaniappan K."/>
            <person name="Land M."/>
            <person name="Hauser L."/>
            <person name="Ngatchou-Djao O.D."/>
            <person name="Rohde M."/>
            <person name="Pukall R."/>
            <person name="Spring S."/>
            <person name="Abt B."/>
            <person name="Goker M."/>
            <person name="Detter J.C."/>
            <person name="Woyke T."/>
            <person name="Bristow J."/>
            <person name="Markowitz V."/>
            <person name="Hugenholtz P."/>
            <person name="Eisen J.A."/>
            <person name="Kyrpides N.C."/>
            <person name="Klenk H.P."/>
            <person name="Lapidus A."/>
        </authorList>
    </citation>
    <scope>NUCLEOTIDE SEQUENCE [LARGE SCALE GENOMIC DNA]</scope>
    <source>
        <strain evidence="3">DSM 15567 / CIP 107919 / 50-1 BON</strain>
    </source>
</reference>
<evidence type="ECO:0000313" key="2">
    <source>
        <dbReference type="EMBL" id="AEE96587.1"/>
    </source>
</evidence>
<dbReference type="HOGENOM" id="CLU_136034_3_0_9"/>
<dbReference type="KEGG" id="mas:Mahau_1394"/>
<accession>F3ZXD0</accession>
<proteinExistence type="predicted"/>
<dbReference type="Proteomes" id="UP000008457">
    <property type="component" value="Chromosome"/>
</dbReference>
<name>F3ZXD0_MAHA5</name>
<dbReference type="Gene3D" id="3.10.350.10">
    <property type="entry name" value="LysM domain"/>
    <property type="match status" value="1"/>
</dbReference>
<dbReference type="RefSeq" id="WP_013781016.1">
    <property type="nucleotide sequence ID" value="NC_015520.1"/>
</dbReference>
<dbReference type="STRING" id="697281.Mahau_1394"/>
<dbReference type="CDD" id="cd00118">
    <property type="entry name" value="LysM"/>
    <property type="match status" value="1"/>
</dbReference>
<keyword evidence="3" id="KW-1185">Reference proteome</keyword>
<evidence type="ECO:0000313" key="3">
    <source>
        <dbReference type="Proteomes" id="UP000008457"/>
    </source>
</evidence>
<sequence>MCLNMMKKSLYIAAIVIGILLLTIIPSLPERTSAQNEKNYQLVYVETGDSLWSLAKRYVPKDKEIRKFIYEIRQLNDIDPSKLRPGELLKIPVP</sequence>
<dbReference type="InterPro" id="IPR018392">
    <property type="entry name" value="LysM"/>
</dbReference>
<evidence type="ECO:0000259" key="1">
    <source>
        <dbReference type="PROSITE" id="PS51782"/>
    </source>
</evidence>
<dbReference type="EMBL" id="CP002360">
    <property type="protein sequence ID" value="AEE96587.1"/>
    <property type="molecule type" value="Genomic_DNA"/>
</dbReference>
<protein>
    <submittedName>
        <fullName evidence="2">Peptidoglycan-binding lysin domain protein</fullName>
    </submittedName>
</protein>
<dbReference type="eggNOG" id="COG1388">
    <property type="taxonomic scope" value="Bacteria"/>
</dbReference>
<gene>
    <name evidence="2" type="ordered locus">Mahau_1394</name>
</gene>